<reference evidence="2 3" key="1">
    <citation type="submission" date="2016-10" db="EMBL/GenBank/DDBJ databases">
        <authorList>
            <person name="de Groot N.N."/>
        </authorList>
    </citation>
    <scope>NUCLEOTIDE SEQUENCE [LARGE SCALE GENOMIC DNA]</scope>
    <source>
        <strain evidence="2 3">DSM 25584</strain>
    </source>
</reference>
<proteinExistence type="predicted"/>
<dbReference type="RefSeq" id="WP_090018896.1">
    <property type="nucleotide sequence ID" value="NZ_FNCE01000002.1"/>
</dbReference>
<dbReference type="InterPro" id="IPR050177">
    <property type="entry name" value="Lipid_A_modif_metabolic_enz"/>
</dbReference>
<name>A0A1G7NQY3_9PROT</name>
<evidence type="ECO:0000259" key="1">
    <source>
        <dbReference type="Pfam" id="PF01370"/>
    </source>
</evidence>
<organism evidence="2 3">
    <name type="scientific">Limimonas halophila</name>
    <dbReference type="NCBI Taxonomy" id="1082479"/>
    <lineage>
        <taxon>Bacteria</taxon>
        <taxon>Pseudomonadati</taxon>
        <taxon>Pseudomonadota</taxon>
        <taxon>Alphaproteobacteria</taxon>
        <taxon>Rhodospirillales</taxon>
        <taxon>Rhodovibrionaceae</taxon>
        <taxon>Limimonas</taxon>
    </lineage>
</organism>
<dbReference type="InterPro" id="IPR036291">
    <property type="entry name" value="NAD(P)-bd_dom_sf"/>
</dbReference>
<feature type="domain" description="NAD-dependent epimerase/dehydratase" evidence="1">
    <location>
        <begin position="3"/>
        <end position="235"/>
    </location>
</feature>
<dbReference type="AlphaFoldDB" id="A0A1G7NQY3"/>
<dbReference type="Gene3D" id="3.40.50.720">
    <property type="entry name" value="NAD(P)-binding Rossmann-like Domain"/>
    <property type="match status" value="1"/>
</dbReference>
<dbReference type="PANTHER" id="PTHR43245:SF23">
    <property type="entry name" value="NAD(P)-BINDING DOMAIN-CONTAINING PROTEIN"/>
    <property type="match status" value="1"/>
</dbReference>
<gene>
    <name evidence="2" type="ORF">SAMN05216241_102269</name>
</gene>
<dbReference type="EMBL" id="FNCE01000002">
    <property type="protein sequence ID" value="SDF76454.1"/>
    <property type="molecule type" value="Genomic_DNA"/>
</dbReference>
<dbReference type="Proteomes" id="UP000199415">
    <property type="component" value="Unassembled WGS sequence"/>
</dbReference>
<dbReference type="OrthoDB" id="9795501at2"/>
<dbReference type="SUPFAM" id="SSF51735">
    <property type="entry name" value="NAD(P)-binding Rossmann-fold domains"/>
    <property type="match status" value="1"/>
</dbReference>
<dbReference type="PANTHER" id="PTHR43245">
    <property type="entry name" value="BIFUNCTIONAL POLYMYXIN RESISTANCE PROTEIN ARNA"/>
    <property type="match status" value="1"/>
</dbReference>
<dbReference type="CDD" id="cd08946">
    <property type="entry name" value="SDR_e"/>
    <property type="match status" value="1"/>
</dbReference>
<protein>
    <submittedName>
        <fullName evidence="2">Nucleoside-diphosphate-sugar epimerase</fullName>
    </submittedName>
</protein>
<dbReference type="Pfam" id="PF01370">
    <property type="entry name" value="Epimerase"/>
    <property type="match status" value="1"/>
</dbReference>
<evidence type="ECO:0000313" key="2">
    <source>
        <dbReference type="EMBL" id="SDF76454.1"/>
    </source>
</evidence>
<dbReference type="InterPro" id="IPR001509">
    <property type="entry name" value="Epimerase_deHydtase"/>
</dbReference>
<evidence type="ECO:0000313" key="3">
    <source>
        <dbReference type="Proteomes" id="UP000199415"/>
    </source>
</evidence>
<dbReference type="STRING" id="1082479.SAMN05216241_102269"/>
<keyword evidence="3" id="KW-1185">Reference proteome</keyword>
<sequence length="347" mass="38058">MRILVTGHEGYIGGVLVPMLLERGHSVVGLDCGLFRDCTYLEPAVSVPTIDRDIRDVCPQDVDGFDAVIHLAGLSNDPLGDLDPTLTAAINHAASVRLARIAKTAGVPRFVFSSSCSTYGASGADLLDETSPFNPVTPYGSSKVAVERDVGAMADESFSPTFLRNATVYGVAPRIRFDLVVNNLTAWAFTTGDVHLKSDGTPWRPVVHVRDVATAFARVVEERREVVHNEAFNVARAADNLQIRDIAQAVAEIVPNAQVTLAEGAQADARCYRVDPGKLTRTTGFEPVWSVRDGIAELYETYRRVGLKLEEFEGERYSRIHYLKKLMRDGRVDPSLRLQRGYAEALQ</sequence>
<accession>A0A1G7NQY3</accession>